<evidence type="ECO:0000313" key="1">
    <source>
        <dbReference type="EMBL" id="KAI2388965.1"/>
    </source>
</evidence>
<name>A0ACB8UZM0_9EURO</name>
<dbReference type="EMBL" id="JALBCA010000027">
    <property type="protein sequence ID" value="KAI2388965.1"/>
    <property type="molecule type" value="Genomic_DNA"/>
</dbReference>
<proteinExistence type="predicted"/>
<comment type="caution">
    <text evidence="1">The sequence shown here is derived from an EMBL/GenBank/DDBJ whole genome shotgun (WGS) entry which is preliminary data.</text>
</comment>
<reference evidence="1" key="1">
    <citation type="journal article" date="2022" name="bioRxiv">
        <title>Population genetic analysis of Ophidiomyces ophidiicola, the causative agent of snake fungal disease, indicates recent introductions to the USA.</title>
        <authorList>
            <person name="Ladner J.T."/>
            <person name="Palmer J.M."/>
            <person name="Ettinger C.L."/>
            <person name="Stajich J.E."/>
            <person name="Farrell T.M."/>
            <person name="Glorioso B.M."/>
            <person name="Lawson B."/>
            <person name="Price S.J."/>
            <person name="Stengle A.G."/>
            <person name="Grear D.A."/>
            <person name="Lorch J.M."/>
        </authorList>
    </citation>
    <scope>NUCLEOTIDE SEQUENCE</scope>
    <source>
        <strain evidence="1">NWHC 24266-5</strain>
    </source>
</reference>
<accession>A0ACB8UZM0</accession>
<organism evidence="1">
    <name type="scientific">Ophidiomyces ophidiicola</name>
    <dbReference type="NCBI Taxonomy" id="1387563"/>
    <lineage>
        <taxon>Eukaryota</taxon>
        <taxon>Fungi</taxon>
        <taxon>Dikarya</taxon>
        <taxon>Ascomycota</taxon>
        <taxon>Pezizomycotina</taxon>
        <taxon>Eurotiomycetes</taxon>
        <taxon>Eurotiomycetidae</taxon>
        <taxon>Onygenales</taxon>
        <taxon>Onygenaceae</taxon>
        <taxon>Ophidiomyces</taxon>
    </lineage>
</organism>
<sequence>MRDSCMLSLTKEQVVTAGDYCEAHSSSLPSCIMKQIEFTDSLSKDEAVMAPSPAQCAWLMSITQMLAPTRVLELGTFTGVSALAFYEATRKTQAEIISMDMSEKYLGYANDAFALYGANDRITTVKGPCLDLLPSLTGQFDLIYIDAAEEEYEPYTRFLLDHNLLSPRGIILVDDVLVEGLVLDKSIATKFPKEIREPYLGVADLMTGFNRYAASDPRITATMIPLFNGITQIMWK</sequence>
<protein>
    <submittedName>
        <fullName evidence="1">Uncharacterized protein</fullName>
    </submittedName>
</protein>
<gene>
    <name evidence="1" type="ORF">LOY88_002338</name>
</gene>